<dbReference type="OMA" id="SIMIYCA"/>
<dbReference type="RefSeq" id="XP_007766492.1">
    <property type="nucleotide sequence ID" value="XM_007768302.1"/>
</dbReference>
<dbReference type="OrthoDB" id="3158620at2759"/>
<dbReference type="EMBL" id="JH711576">
    <property type="protein sequence ID" value="EIW82645.1"/>
    <property type="molecule type" value="Genomic_DNA"/>
</dbReference>
<reference evidence="3" key="1">
    <citation type="journal article" date="2012" name="Science">
        <title>The Paleozoic origin of enzymatic lignin decomposition reconstructed from 31 fungal genomes.</title>
        <authorList>
            <person name="Floudas D."/>
            <person name="Binder M."/>
            <person name="Riley R."/>
            <person name="Barry K."/>
            <person name="Blanchette R.A."/>
            <person name="Henrissat B."/>
            <person name="Martinez A.T."/>
            <person name="Otillar R."/>
            <person name="Spatafora J.W."/>
            <person name="Yadav J.S."/>
            <person name="Aerts A."/>
            <person name="Benoit I."/>
            <person name="Boyd A."/>
            <person name="Carlson A."/>
            <person name="Copeland A."/>
            <person name="Coutinho P.M."/>
            <person name="de Vries R.P."/>
            <person name="Ferreira P."/>
            <person name="Findley K."/>
            <person name="Foster B."/>
            <person name="Gaskell J."/>
            <person name="Glotzer D."/>
            <person name="Gorecki P."/>
            <person name="Heitman J."/>
            <person name="Hesse C."/>
            <person name="Hori C."/>
            <person name="Igarashi K."/>
            <person name="Jurgens J.A."/>
            <person name="Kallen N."/>
            <person name="Kersten P."/>
            <person name="Kohler A."/>
            <person name="Kuees U."/>
            <person name="Kumar T.K.A."/>
            <person name="Kuo A."/>
            <person name="LaButti K."/>
            <person name="Larrondo L.F."/>
            <person name="Lindquist E."/>
            <person name="Ling A."/>
            <person name="Lombard V."/>
            <person name="Lucas S."/>
            <person name="Lundell T."/>
            <person name="Martin R."/>
            <person name="McLaughlin D.J."/>
            <person name="Morgenstern I."/>
            <person name="Morin E."/>
            <person name="Murat C."/>
            <person name="Nagy L.G."/>
            <person name="Nolan M."/>
            <person name="Ohm R.A."/>
            <person name="Patyshakuliyeva A."/>
            <person name="Rokas A."/>
            <person name="Ruiz-Duenas F.J."/>
            <person name="Sabat G."/>
            <person name="Salamov A."/>
            <person name="Samejima M."/>
            <person name="Schmutz J."/>
            <person name="Slot J.C."/>
            <person name="St John F."/>
            <person name="Stenlid J."/>
            <person name="Sun H."/>
            <person name="Sun S."/>
            <person name="Syed K."/>
            <person name="Tsang A."/>
            <person name="Wiebenga A."/>
            <person name="Young D."/>
            <person name="Pisabarro A."/>
            <person name="Eastwood D.C."/>
            <person name="Martin F."/>
            <person name="Cullen D."/>
            <person name="Grigoriev I.V."/>
            <person name="Hibbett D.S."/>
        </authorList>
    </citation>
    <scope>NUCLEOTIDE SEQUENCE [LARGE SCALE GENOMIC DNA]</scope>
    <source>
        <strain evidence="3">RWD-64-598 SS2</strain>
    </source>
</reference>
<evidence type="ECO:0000313" key="2">
    <source>
        <dbReference type="EMBL" id="EIW82645.1"/>
    </source>
</evidence>
<keyword evidence="1" id="KW-1133">Transmembrane helix</keyword>
<accession>A0A5M3MVA4</accession>
<evidence type="ECO:0008006" key="4">
    <source>
        <dbReference type="Google" id="ProtNLM"/>
    </source>
</evidence>
<gene>
    <name evidence="2" type="ORF">CONPUDRAFT_80910</name>
</gene>
<sequence>MSYLFLLNRYLTPFGFIASFYAYLSPTFTHSVCDHFVKYENATIVVGVDIAGLMMLRRVTALYHDRILVAFIAGVLFAVWVCLTVVVVFNGYASSHTPAVHSCTEAIWLKPPGMAAASLWLGLLYETTVVCLVISRTLSFKPHRNTNTITRTLAKDGLMYYLVVVTINVVGSIMIYCAPAELKNVFGKSQLHLVVTMMSRITLNLPKQHRRMTGRGSHQPSRWEDAASLFPPINVSLRQGGSSPPDGSVMEMGMLLPNRPSRALRASLDPD</sequence>
<dbReference type="GeneID" id="19210150"/>
<dbReference type="KEGG" id="cput:CONPUDRAFT_80910"/>
<feature type="transmembrane region" description="Helical" evidence="1">
    <location>
        <begin position="7"/>
        <end position="24"/>
    </location>
</feature>
<keyword evidence="1" id="KW-0812">Transmembrane</keyword>
<feature type="transmembrane region" description="Helical" evidence="1">
    <location>
        <begin position="113"/>
        <end position="138"/>
    </location>
</feature>
<feature type="transmembrane region" description="Helical" evidence="1">
    <location>
        <begin position="158"/>
        <end position="176"/>
    </location>
</feature>
<organism evidence="2 3">
    <name type="scientific">Coniophora puteana (strain RWD-64-598)</name>
    <name type="common">Brown rot fungus</name>
    <dbReference type="NCBI Taxonomy" id="741705"/>
    <lineage>
        <taxon>Eukaryota</taxon>
        <taxon>Fungi</taxon>
        <taxon>Dikarya</taxon>
        <taxon>Basidiomycota</taxon>
        <taxon>Agaricomycotina</taxon>
        <taxon>Agaricomycetes</taxon>
        <taxon>Agaricomycetidae</taxon>
        <taxon>Boletales</taxon>
        <taxon>Coniophorineae</taxon>
        <taxon>Coniophoraceae</taxon>
        <taxon>Coniophora</taxon>
    </lineage>
</organism>
<evidence type="ECO:0000313" key="3">
    <source>
        <dbReference type="Proteomes" id="UP000053558"/>
    </source>
</evidence>
<dbReference type="Proteomes" id="UP000053558">
    <property type="component" value="Unassembled WGS sequence"/>
</dbReference>
<evidence type="ECO:0000256" key="1">
    <source>
        <dbReference type="SAM" id="Phobius"/>
    </source>
</evidence>
<protein>
    <recommendedName>
        <fullName evidence="4">G-protein coupled receptors family 1 profile domain-containing protein</fullName>
    </recommendedName>
</protein>
<feature type="transmembrane region" description="Helical" evidence="1">
    <location>
        <begin position="68"/>
        <end position="93"/>
    </location>
</feature>
<comment type="caution">
    <text evidence="2">The sequence shown here is derived from an EMBL/GenBank/DDBJ whole genome shotgun (WGS) entry which is preliminary data.</text>
</comment>
<name>A0A5M3MVA4_CONPW</name>
<keyword evidence="1" id="KW-0472">Membrane</keyword>
<keyword evidence="3" id="KW-1185">Reference proteome</keyword>
<dbReference type="AlphaFoldDB" id="A0A5M3MVA4"/>
<proteinExistence type="predicted"/>